<accession>A0A873WE89</accession>
<evidence type="ECO:0000313" key="1">
    <source>
        <dbReference type="EMBL" id="QPB08338.1"/>
    </source>
</evidence>
<dbReference type="RefSeq" id="YP_010669323.1">
    <property type="nucleotide sequence ID" value="NC_070960.1"/>
</dbReference>
<name>A0A873WE89_9CAUD</name>
<proteinExistence type="predicted"/>
<protein>
    <submittedName>
        <fullName evidence="1">Uncharacterized protein</fullName>
    </submittedName>
</protein>
<organism evidence="1 2">
    <name type="scientific">Synechococcus phage S-H9-2</name>
    <dbReference type="NCBI Taxonomy" id="2783669"/>
    <lineage>
        <taxon>Viruses</taxon>
        <taxon>Duplodnaviria</taxon>
        <taxon>Heunggongvirae</taxon>
        <taxon>Uroviricota</taxon>
        <taxon>Caudoviricetes</taxon>
        <taxon>Pantevenvirales</taxon>
        <taxon>Kyanoviridae</taxon>
        <taxon>Yushanluvirus</taxon>
        <taxon>Yushanluvirus satich</taxon>
    </lineage>
</organism>
<keyword evidence="2" id="KW-1185">Reference proteome</keyword>
<dbReference type="Proteomes" id="UP000662754">
    <property type="component" value="Segment"/>
</dbReference>
<reference evidence="1" key="1">
    <citation type="submission" date="2020-10" db="EMBL/GenBank/DDBJ databases">
        <title>The Isolation and Genome Sequence of a Novel Cyanophage S-H9-2 from the Yellow Sea, China.</title>
        <authorList>
            <person name="Jiang T."/>
            <person name="Luo L."/>
        </authorList>
    </citation>
    <scope>NUCLEOTIDE SEQUENCE</scope>
</reference>
<dbReference type="GeneID" id="77945493"/>
<dbReference type="KEGG" id="vg:77945493"/>
<dbReference type="EMBL" id="MW147367">
    <property type="protein sequence ID" value="QPB08338.1"/>
    <property type="molecule type" value="Genomic_DNA"/>
</dbReference>
<evidence type="ECO:0000313" key="2">
    <source>
        <dbReference type="Proteomes" id="UP000662754"/>
    </source>
</evidence>
<sequence>MTEDKFHGYIGHVAILKDCNYKSGKILGGEGFILTMQAIDGTIFECYHNNIEYIWSK</sequence>